<sequence>MTDKKNIEDVTDSPEDWDDFWFNEDLGLSYSMSEDDIEELMKERPEFSNPSINANYVQDVINGENVFRRPNSPLSD</sequence>
<accession>E3SKA9</accession>
<name>E3SKA9_9CAUD</name>
<evidence type="ECO:0000313" key="1">
    <source>
        <dbReference type="EMBL" id="ADO98001.1"/>
    </source>
</evidence>
<dbReference type="GeneID" id="10329296"/>
<reference evidence="1 2" key="1">
    <citation type="journal article" date="2010" name="Environ. Microbiol.">
        <title>Genomic analysis of oceanic cyanobacterial myoviruses compared with T4-like myoviruses from diverse hosts and environments.</title>
        <authorList>
            <person name="Sullivan M.B."/>
            <person name="Huang K.H."/>
            <person name="Ignacio-Espinoza J.C."/>
            <person name="Berlin A.M."/>
            <person name="Kelly L."/>
            <person name="Weigele P.R."/>
            <person name="DeFrancesco A.S."/>
            <person name="Kern S.E."/>
            <person name="Thompson L.R."/>
            <person name="Young S."/>
            <person name="Yandava C."/>
            <person name="Fu R."/>
            <person name="Krastins B."/>
            <person name="Chase M."/>
            <person name="Sarracino D."/>
            <person name="Osburne M.S."/>
            <person name="Henn M.R."/>
            <person name="Chisholm S.W."/>
        </authorList>
    </citation>
    <scope>NUCLEOTIDE SEQUENCE [LARGE SCALE GENOMIC DNA]</scope>
    <source>
        <strain evidence="1">8102-12</strain>
    </source>
</reference>
<dbReference type="RefSeq" id="YP_004324672.1">
    <property type="nucleotide sequence ID" value="NC_015289.1"/>
</dbReference>
<dbReference type="EMBL" id="GU071097">
    <property type="protein sequence ID" value="ADO98001.1"/>
    <property type="molecule type" value="Genomic_DNA"/>
</dbReference>
<dbReference type="KEGG" id="vg:10329296"/>
<evidence type="ECO:0000313" key="2">
    <source>
        <dbReference type="Proteomes" id="UP000006526"/>
    </source>
</evidence>
<proteinExistence type="predicted"/>
<gene>
    <name evidence="1" type="ORF">SSSM5_069</name>
</gene>
<dbReference type="Proteomes" id="UP000006526">
    <property type="component" value="Segment"/>
</dbReference>
<organism evidence="1 2">
    <name type="scientific">Synechococcus phage S-SSM5</name>
    <dbReference type="NCBI Taxonomy" id="445685"/>
    <lineage>
        <taxon>Viruses</taxon>
        <taxon>Duplodnaviria</taxon>
        <taxon>Heunggongvirae</taxon>
        <taxon>Uroviricota</taxon>
        <taxon>Caudoviricetes</taxon>
        <taxon>Pantevenvirales</taxon>
        <taxon>Kyanoviridae</taxon>
        <taxon>Glaucusvirus</taxon>
        <taxon>Glaucusvirus ssm5</taxon>
    </lineage>
</organism>
<dbReference type="OrthoDB" id="29026at10239"/>
<keyword evidence="2" id="KW-1185">Reference proteome</keyword>
<protein>
    <submittedName>
        <fullName evidence="1">Uncharacterized protein</fullName>
    </submittedName>
</protein>